<protein>
    <submittedName>
        <fullName evidence="2">Tail sheath</fullName>
    </submittedName>
</protein>
<sequence length="708" mass="78735">MSYTNAVPKVTFNGIRDLSRRAFQRPPVTFAQHTPLLRLFCETGPTETTYVGNDEDGFATIYGENSLAPRSKYFNQQSLLALQFLSEGNGFYVKRLIPEDAGNPARIIVALEMVRDYVSQTIRQLGGFNYPDAVNDMSANPMAVADNQVEGYRARIILIRDNNSEVGTQRILPGEMKSTMDGSQSTVYPLFELPASFVGAQGNNLGMRIWCTHTADPDGFDEETADRFKTRMYRVQFVELPVVGNTPVIVKTATDEDFVNVSFDAGVYSSTYDMDYGIQDFLIERYEDDGYQSGLSQLYSPFSEIFVYDDNVELVRELILAAEEAVNPAITGSVTSSHQIDFLTMLGEDGDPYQAIQLEGALGGGVSLGKNATIYATGGTDGTTDLEEYNKLVDIENTNFGKLGEDQYEDVARYQFGVLYDTGLPMESKFRAIGVLAARRDLQYYFTTFVDGESRMLSASEEASRCQALITRLQAYPESTLYGTGVCRAMISLQSGKLISGGSGMPRIVPQLLDIGVKWARYAGQGTGLLREGFEMDESPNNRVSLIKQQNVKFFGERTRAQLWANGATWSQSYDQRSMYYPCLRSVYKDDTSVLLSPITVAICCDIIRLIHKVHADFSGNARLTKEQLIQRTDERILELTRERYGDRVDVIPRTYITTLDDNNGTSWSCEVTVAANNPHTTLNFNLTTVRRGSPEHARAIAAAATQG</sequence>
<evidence type="ECO:0000259" key="1">
    <source>
        <dbReference type="Pfam" id="PF20961"/>
    </source>
</evidence>
<dbReference type="EMBL" id="PQ015378">
    <property type="protein sequence ID" value="XDJ14650.1"/>
    <property type="molecule type" value="Genomic_DNA"/>
</dbReference>
<evidence type="ECO:0000313" key="2">
    <source>
        <dbReference type="EMBL" id="XDJ14650.1"/>
    </source>
</evidence>
<proteinExistence type="predicted"/>
<organism evidence="2">
    <name type="scientific">Pseudomonas phage RVTF4</name>
    <dbReference type="NCBI Taxonomy" id="3236931"/>
    <lineage>
        <taxon>Viruses</taxon>
    </lineage>
</organism>
<accession>A0AB39CCU4</accession>
<dbReference type="Pfam" id="PF20961">
    <property type="entry name" value="phiKZ_gp29PR"/>
    <property type="match status" value="1"/>
</dbReference>
<feature type="domain" description="Tail sheath protein gp29 gp29PR" evidence="1">
    <location>
        <begin position="149"/>
        <end position="382"/>
    </location>
</feature>
<dbReference type="InterPro" id="IPR048712">
    <property type="entry name" value="Gp29_gp29PR"/>
</dbReference>
<name>A0AB39CCU4_9VIRU</name>
<reference evidence="2" key="1">
    <citation type="submission" date="2024-07" db="EMBL/GenBank/DDBJ databases">
        <authorList>
            <person name="Bringhurst R.M."/>
            <person name="Homer T.E."/>
        </authorList>
    </citation>
    <scope>NUCLEOTIDE SEQUENCE</scope>
</reference>